<name>A0A1M6Y3S4_9GAMM</name>
<evidence type="ECO:0000313" key="2">
    <source>
        <dbReference type="Proteomes" id="UP000184248"/>
    </source>
</evidence>
<sequence>MTDSTIRTLNAAELDAVSGGLTDALPGGTDLIGSLPIAGLIGGILDTVTSTLLGAVPGDLPVSGVNDTPDIS</sequence>
<protein>
    <submittedName>
        <fullName evidence="1">Uncharacterized protein</fullName>
    </submittedName>
</protein>
<dbReference type="AlphaFoldDB" id="A0A1M6Y3S4"/>
<keyword evidence="2" id="KW-1185">Reference proteome</keyword>
<dbReference type="RefSeq" id="WP_064700687.1">
    <property type="nucleotide sequence ID" value="NZ_BDEO01000014.1"/>
</dbReference>
<dbReference type="EMBL" id="FRAL01000008">
    <property type="protein sequence ID" value="SHL12887.1"/>
    <property type="molecule type" value="Genomic_DNA"/>
</dbReference>
<proteinExistence type="predicted"/>
<dbReference type="Proteomes" id="UP000184248">
    <property type="component" value="Unassembled WGS sequence"/>
</dbReference>
<gene>
    <name evidence="1" type="ORF">SAMN05192556_10838</name>
</gene>
<organism evidence="1 2">
    <name type="scientific">Halomonas caseinilytica</name>
    <dbReference type="NCBI Taxonomy" id="438744"/>
    <lineage>
        <taxon>Bacteria</taxon>
        <taxon>Pseudomonadati</taxon>
        <taxon>Pseudomonadota</taxon>
        <taxon>Gammaproteobacteria</taxon>
        <taxon>Oceanospirillales</taxon>
        <taxon>Halomonadaceae</taxon>
        <taxon>Halomonas</taxon>
    </lineage>
</organism>
<evidence type="ECO:0000313" key="1">
    <source>
        <dbReference type="EMBL" id="SHL12887.1"/>
    </source>
</evidence>
<accession>A0A1M6Y3S4</accession>
<reference evidence="2" key="1">
    <citation type="submission" date="2016-11" db="EMBL/GenBank/DDBJ databases">
        <authorList>
            <person name="Varghese N."/>
            <person name="Submissions S."/>
        </authorList>
    </citation>
    <scope>NUCLEOTIDE SEQUENCE [LARGE SCALE GENOMIC DNA]</scope>
    <source>
        <strain evidence="2">ALO Sharm</strain>
    </source>
</reference>